<feature type="transmembrane region" description="Helical" evidence="1">
    <location>
        <begin position="59"/>
        <end position="78"/>
    </location>
</feature>
<reference evidence="2 3" key="1">
    <citation type="submission" date="2019-10" db="EMBL/GenBank/DDBJ databases">
        <title>Whole genome shotgun sequence of Acrocarpospora corrugata NBRC 13972.</title>
        <authorList>
            <person name="Ichikawa N."/>
            <person name="Kimura A."/>
            <person name="Kitahashi Y."/>
            <person name="Komaki H."/>
            <person name="Oguchi A."/>
        </authorList>
    </citation>
    <scope>NUCLEOTIDE SEQUENCE [LARGE SCALE GENOMIC DNA]</scope>
    <source>
        <strain evidence="2 3">NBRC 13972</strain>
    </source>
</reference>
<proteinExistence type="predicted"/>
<evidence type="ECO:0000313" key="3">
    <source>
        <dbReference type="Proteomes" id="UP000334990"/>
    </source>
</evidence>
<keyword evidence="1" id="KW-0812">Transmembrane</keyword>
<comment type="caution">
    <text evidence="2">The sequence shown here is derived from an EMBL/GenBank/DDBJ whole genome shotgun (WGS) entry which is preliminary data.</text>
</comment>
<dbReference type="Proteomes" id="UP000334990">
    <property type="component" value="Unassembled WGS sequence"/>
</dbReference>
<gene>
    <name evidence="2" type="ORF">Acor_20650</name>
</gene>
<sequence length="115" mass="12817">MIIKEDMSVTRYRFWVVGVLLAGGYALIFAATTAYLNLVGDDLPMWLIAQTWYAPFDDPAIFAVPRLVTAALTVWGLWQISRGPTKDTLPLRSPRRTGGVDGLRRTLYELPLGCS</sequence>
<dbReference type="EMBL" id="BLAD01000042">
    <property type="protein sequence ID" value="GES00002.1"/>
    <property type="molecule type" value="Genomic_DNA"/>
</dbReference>
<accession>A0A5M3VWD6</accession>
<feature type="transmembrane region" description="Helical" evidence="1">
    <location>
        <begin position="12"/>
        <end position="39"/>
    </location>
</feature>
<evidence type="ECO:0000256" key="1">
    <source>
        <dbReference type="SAM" id="Phobius"/>
    </source>
</evidence>
<protein>
    <submittedName>
        <fullName evidence="2">Uncharacterized protein</fullName>
    </submittedName>
</protein>
<dbReference type="AlphaFoldDB" id="A0A5M3VWD6"/>
<organism evidence="2 3">
    <name type="scientific">Acrocarpospora corrugata</name>
    <dbReference type="NCBI Taxonomy" id="35763"/>
    <lineage>
        <taxon>Bacteria</taxon>
        <taxon>Bacillati</taxon>
        <taxon>Actinomycetota</taxon>
        <taxon>Actinomycetes</taxon>
        <taxon>Streptosporangiales</taxon>
        <taxon>Streptosporangiaceae</taxon>
        <taxon>Acrocarpospora</taxon>
    </lineage>
</organism>
<keyword evidence="1" id="KW-1133">Transmembrane helix</keyword>
<name>A0A5M3VWD6_9ACTN</name>
<keyword evidence="3" id="KW-1185">Reference proteome</keyword>
<keyword evidence="1" id="KW-0472">Membrane</keyword>
<evidence type="ECO:0000313" key="2">
    <source>
        <dbReference type="EMBL" id="GES00002.1"/>
    </source>
</evidence>